<accession>A0ABS8JE74</accession>
<dbReference type="Pfam" id="PF06271">
    <property type="entry name" value="RDD"/>
    <property type="match status" value="1"/>
</dbReference>
<comment type="subcellular location">
    <subcellularLocation>
        <location evidence="1">Cell membrane</location>
        <topology evidence="1">Multi-pass membrane protein</topology>
    </subcellularLocation>
</comment>
<protein>
    <submittedName>
        <fullName evidence="8">RDD family protein</fullName>
    </submittedName>
</protein>
<evidence type="ECO:0000256" key="6">
    <source>
        <dbReference type="SAM" id="Phobius"/>
    </source>
</evidence>
<sequence>MMHSELEYVGFWRRFVASIIDTVLLLIVTWPLLFWIYGAAYITDENISLVRGPADFLISWVLPAVAVIWFWVAQGGATPGKRAVGAMVVDAETGAPVTVGKAVIRYIGYFVSMLGLFIGFLWVGFDPKKQGWHDHMAGTVVVRKRAVVAFDRT</sequence>
<dbReference type="InterPro" id="IPR051791">
    <property type="entry name" value="Pra-immunoreactive"/>
</dbReference>
<feature type="domain" description="RDD" evidence="7">
    <location>
        <begin position="8"/>
        <end position="138"/>
    </location>
</feature>
<dbReference type="Proteomes" id="UP001165293">
    <property type="component" value="Unassembled WGS sequence"/>
</dbReference>
<proteinExistence type="predicted"/>
<gene>
    <name evidence="8" type="ORF">LK996_02205</name>
</gene>
<reference evidence="8" key="1">
    <citation type="submission" date="2021-10" db="EMBL/GenBank/DDBJ databases">
        <authorList>
            <person name="Lyu M."/>
            <person name="Wang X."/>
            <person name="Meng X."/>
            <person name="Xu K."/>
        </authorList>
    </citation>
    <scope>NUCLEOTIDE SEQUENCE</scope>
    <source>
        <strain evidence="8">A6</strain>
    </source>
</reference>
<evidence type="ECO:0000256" key="1">
    <source>
        <dbReference type="ARBA" id="ARBA00004651"/>
    </source>
</evidence>
<dbReference type="PANTHER" id="PTHR36115:SF4">
    <property type="entry name" value="MEMBRANE PROTEIN"/>
    <property type="match status" value="1"/>
</dbReference>
<evidence type="ECO:0000313" key="8">
    <source>
        <dbReference type="EMBL" id="MCC8361897.1"/>
    </source>
</evidence>
<keyword evidence="2" id="KW-1003">Cell membrane</keyword>
<keyword evidence="5 6" id="KW-0472">Membrane</keyword>
<comment type="caution">
    <text evidence="8">The sequence shown here is derived from an EMBL/GenBank/DDBJ whole genome shotgun (WGS) entry which is preliminary data.</text>
</comment>
<dbReference type="PANTHER" id="PTHR36115">
    <property type="entry name" value="PROLINE-RICH ANTIGEN HOMOLOG-RELATED"/>
    <property type="match status" value="1"/>
</dbReference>
<evidence type="ECO:0000256" key="2">
    <source>
        <dbReference type="ARBA" id="ARBA00022475"/>
    </source>
</evidence>
<evidence type="ECO:0000256" key="4">
    <source>
        <dbReference type="ARBA" id="ARBA00022989"/>
    </source>
</evidence>
<keyword evidence="3 6" id="KW-0812">Transmembrane</keyword>
<dbReference type="EMBL" id="JAJGAK010000001">
    <property type="protein sequence ID" value="MCC8361897.1"/>
    <property type="molecule type" value="Genomic_DNA"/>
</dbReference>
<dbReference type="RefSeq" id="WP_230525542.1">
    <property type="nucleotide sequence ID" value="NZ_JAJGAK010000001.1"/>
</dbReference>
<feature type="transmembrane region" description="Helical" evidence="6">
    <location>
        <begin position="15"/>
        <end position="42"/>
    </location>
</feature>
<evidence type="ECO:0000259" key="7">
    <source>
        <dbReference type="Pfam" id="PF06271"/>
    </source>
</evidence>
<feature type="transmembrane region" description="Helical" evidence="6">
    <location>
        <begin position="106"/>
        <end position="125"/>
    </location>
</feature>
<keyword evidence="9" id="KW-1185">Reference proteome</keyword>
<evidence type="ECO:0000256" key="3">
    <source>
        <dbReference type="ARBA" id="ARBA00022692"/>
    </source>
</evidence>
<name>A0ABS8JE74_9GAMM</name>
<evidence type="ECO:0000256" key="5">
    <source>
        <dbReference type="ARBA" id="ARBA00023136"/>
    </source>
</evidence>
<dbReference type="InterPro" id="IPR010432">
    <property type="entry name" value="RDD"/>
</dbReference>
<organism evidence="8 9">
    <name type="scientific">Noviluteimonas lactosilytica</name>
    <dbReference type="NCBI Taxonomy" id="2888523"/>
    <lineage>
        <taxon>Bacteria</taxon>
        <taxon>Pseudomonadati</taxon>
        <taxon>Pseudomonadota</taxon>
        <taxon>Gammaproteobacteria</taxon>
        <taxon>Lysobacterales</taxon>
        <taxon>Lysobacteraceae</taxon>
        <taxon>Noviluteimonas</taxon>
    </lineage>
</organism>
<feature type="transmembrane region" description="Helical" evidence="6">
    <location>
        <begin position="54"/>
        <end position="72"/>
    </location>
</feature>
<evidence type="ECO:0000313" key="9">
    <source>
        <dbReference type="Proteomes" id="UP001165293"/>
    </source>
</evidence>
<keyword evidence="4 6" id="KW-1133">Transmembrane helix</keyword>